<proteinExistence type="predicted"/>
<evidence type="ECO:0000313" key="2">
    <source>
        <dbReference type="Proteomes" id="UP000192472"/>
    </source>
</evidence>
<dbReference type="InterPro" id="IPR004220">
    <property type="entry name" value="5-COMe_2-OHmuconate_Isoase"/>
</dbReference>
<dbReference type="PANTHER" id="PTHR37950:SF1">
    <property type="entry name" value="4-HYDROXYPHENYLACETATE CATABOLISM PROTEIN"/>
    <property type="match status" value="1"/>
</dbReference>
<accession>A0A1W2GDI2</accession>
<evidence type="ECO:0000313" key="1">
    <source>
        <dbReference type="EMBL" id="SMD34651.1"/>
    </source>
</evidence>
<dbReference type="PANTHER" id="PTHR37950">
    <property type="entry name" value="4-HYDROXYPHENYLACETATE CATABOLISM PROTEIN"/>
    <property type="match status" value="1"/>
</dbReference>
<dbReference type="AlphaFoldDB" id="A0A1W2GDI2"/>
<protein>
    <submittedName>
        <fullName evidence="1">5-carboxymethyl-2-hydroxymuconate isomerase</fullName>
    </submittedName>
</protein>
<keyword evidence="1" id="KW-0413">Isomerase</keyword>
<dbReference type="EMBL" id="FWYF01000002">
    <property type="protein sequence ID" value="SMD34651.1"/>
    <property type="molecule type" value="Genomic_DNA"/>
</dbReference>
<organism evidence="1 2">
    <name type="scientific">Reichenbachiella faecimaris</name>
    <dbReference type="NCBI Taxonomy" id="692418"/>
    <lineage>
        <taxon>Bacteria</taxon>
        <taxon>Pseudomonadati</taxon>
        <taxon>Bacteroidota</taxon>
        <taxon>Cytophagia</taxon>
        <taxon>Cytophagales</taxon>
        <taxon>Reichenbachiellaceae</taxon>
        <taxon>Reichenbachiella</taxon>
    </lineage>
</organism>
<dbReference type="Pfam" id="PF02962">
    <property type="entry name" value="CHMI"/>
    <property type="match status" value="1"/>
</dbReference>
<dbReference type="Gene3D" id="3.30.429.10">
    <property type="entry name" value="Macrophage Migration Inhibitory Factor"/>
    <property type="match status" value="1"/>
</dbReference>
<name>A0A1W2GDI2_REIFA</name>
<dbReference type="GO" id="GO:0008704">
    <property type="term" value="F:5-carboxymethyl-2-hydroxymuconate delta-isomerase activity"/>
    <property type="evidence" value="ECO:0007669"/>
    <property type="project" value="InterPro"/>
</dbReference>
<dbReference type="SUPFAM" id="SSF55331">
    <property type="entry name" value="Tautomerase/MIF"/>
    <property type="match status" value="1"/>
</dbReference>
<reference evidence="1 2" key="1">
    <citation type="submission" date="2017-04" db="EMBL/GenBank/DDBJ databases">
        <authorList>
            <person name="Afonso C.L."/>
            <person name="Miller P.J."/>
            <person name="Scott M.A."/>
            <person name="Spackman E."/>
            <person name="Goraichik I."/>
            <person name="Dimitrov K.M."/>
            <person name="Suarez D.L."/>
            <person name="Swayne D.E."/>
        </authorList>
    </citation>
    <scope>NUCLEOTIDE SEQUENCE [LARGE SCALE GENOMIC DNA]</scope>
    <source>
        <strain evidence="1 2">DSM 26133</strain>
    </source>
</reference>
<dbReference type="OrthoDB" id="9814215at2"/>
<dbReference type="RefSeq" id="WP_084372789.1">
    <property type="nucleotide sequence ID" value="NZ_FWYF01000002.1"/>
</dbReference>
<gene>
    <name evidence="1" type="ORF">SAMN04488029_2118</name>
</gene>
<sequence>MPHFIIHCSENITRIHSKKEIMQTVYEEAIASELFVKTDIKVRVQSFDEFIAGEGADDFIHVFGNIMQGRTADQKANLSRRIVSALNGLFPQVPIVSMNIRDFEKDSYCNKAMVE</sequence>
<dbReference type="CDD" id="cd00580">
    <property type="entry name" value="CHMI"/>
    <property type="match status" value="1"/>
</dbReference>
<dbReference type="Proteomes" id="UP000192472">
    <property type="component" value="Unassembled WGS sequence"/>
</dbReference>
<dbReference type="STRING" id="692418.SAMN04488029_2118"/>
<keyword evidence="2" id="KW-1185">Reference proteome</keyword>
<dbReference type="InterPro" id="IPR014347">
    <property type="entry name" value="Tautomerase/MIF_sf"/>
</dbReference>